<keyword evidence="5" id="KW-0418">Kinase</keyword>
<dbReference type="SMART" id="SM00387">
    <property type="entry name" value="HATPase_c"/>
    <property type="match status" value="1"/>
</dbReference>
<feature type="modified residue" description="4-aspartylphosphate" evidence="6">
    <location>
        <position position="692"/>
    </location>
</feature>
<evidence type="ECO:0000256" key="6">
    <source>
        <dbReference type="PROSITE-ProRule" id="PRU00169"/>
    </source>
</evidence>
<keyword evidence="8" id="KW-0472">Membrane</keyword>
<dbReference type="PROSITE" id="PS50110">
    <property type="entry name" value="RESPONSE_REGULATORY"/>
    <property type="match status" value="2"/>
</dbReference>
<dbReference type="SUPFAM" id="SSF55874">
    <property type="entry name" value="ATPase domain of HSP90 chaperone/DNA topoisomerase II/histidine kinase"/>
    <property type="match status" value="1"/>
</dbReference>
<dbReference type="InterPro" id="IPR005467">
    <property type="entry name" value="His_kinase_dom"/>
</dbReference>
<keyword evidence="7" id="KW-0175">Coiled coil</keyword>
<dbReference type="CDD" id="cd00130">
    <property type="entry name" value="PAS"/>
    <property type="match status" value="1"/>
</dbReference>
<dbReference type="PROSITE" id="PS50109">
    <property type="entry name" value="HIS_KIN"/>
    <property type="match status" value="1"/>
</dbReference>
<evidence type="ECO:0000256" key="2">
    <source>
        <dbReference type="ARBA" id="ARBA00012438"/>
    </source>
</evidence>
<dbReference type="InterPro" id="IPR001789">
    <property type="entry name" value="Sig_transdc_resp-reg_receiver"/>
</dbReference>
<dbReference type="InterPro" id="IPR011006">
    <property type="entry name" value="CheY-like_superfamily"/>
</dbReference>
<feature type="domain" description="Response regulatory" evidence="10">
    <location>
        <begin position="764"/>
        <end position="879"/>
    </location>
</feature>
<dbReference type="PROSITE" id="PS50112">
    <property type="entry name" value="PAS"/>
    <property type="match status" value="1"/>
</dbReference>
<keyword evidence="14" id="KW-1185">Reference proteome</keyword>
<gene>
    <name evidence="13" type="ORF">F0U60_39775</name>
</gene>
<dbReference type="InterPro" id="IPR003661">
    <property type="entry name" value="HisK_dim/P_dom"/>
</dbReference>
<dbReference type="InterPro" id="IPR000700">
    <property type="entry name" value="PAS-assoc_C"/>
</dbReference>
<dbReference type="InterPro" id="IPR003594">
    <property type="entry name" value="HATPase_dom"/>
</dbReference>
<dbReference type="Pfam" id="PF02518">
    <property type="entry name" value="HATPase_c"/>
    <property type="match status" value="1"/>
</dbReference>
<feature type="coiled-coil region" evidence="7">
    <location>
        <begin position="252"/>
        <end position="286"/>
    </location>
</feature>
<evidence type="ECO:0000259" key="12">
    <source>
        <dbReference type="PROSITE" id="PS50113"/>
    </source>
</evidence>
<evidence type="ECO:0000259" key="11">
    <source>
        <dbReference type="PROSITE" id="PS50112"/>
    </source>
</evidence>
<evidence type="ECO:0000313" key="13">
    <source>
        <dbReference type="EMBL" id="WNG52841.1"/>
    </source>
</evidence>
<dbReference type="Proteomes" id="UP001611383">
    <property type="component" value="Chromosome"/>
</dbReference>
<dbReference type="InterPro" id="IPR035965">
    <property type="entry name" value="PAS-like_dom_sf"/>
</dbReference>
<evidence type="ECO:0000256" key="5">
    <source>
        <dbReference type="ARBA" id="ARBA00022777"/>
    </source>
</evidence>
<dbReference type="Gene3D" id="1.10.287.130">
    <property type="match status" value="1"/>
</dbReference>
<evidence type="ECO:0000256" key="1">
    <source>
        <dbReference type="ARBA" id="ARBA00000085"/>
    </source>
</evidence>
<sequence>MRAAEHDSYRTRLRQLRVKSAELEQDTLRTHLGLPQAQGSSRETVAELRLRAAELRHFPSLLPEQEQRTLGAVLDAYVRALVDEELLLARLQEQEERRTGTRSDLERRAATLAEQLPPGEPRGRTQALTSAVLAGADAGRESQVDEALASLAALTAGKPELEAPRAELETQARALLTQEREVDATLRQLMAHPASLEAERLITTYLQLYEGALARTERFRIILFAFSLLLVAFVLMVLMRLARTGAALDALNAELERRVEERTSALATANAELRESEDRKAAILESSLDGIISLDEGGRILEFNPAAEHIFRLPRAQAVGRDFLTLALAATVKAEQRETVRRALRADATPGHATRLELSCLRIDGSTFPAELTLLRVRSDGPARFTTYVRDITERREVERLKNEFVSTVSHELRTPLTSIRGSLGLLEGGVLGELPPPAQDMVRIARTNTERLIRLINDILDLEKMESGKLELKLQPVEVSDAIEATFSGVQAMADTARVKLHAEAVGAGAVRADRDRLIQVLTNLVSNAIKFSPQDSQVEVRAARDARGQVRFSVVDQGPGIPLEKRDRLFGKFQQLDSSDTRSKGGTGLGLAISQAIIEQHGGRIEVQSEPGQGATFTFSLPALRAGSGVVSRVMDDSRYTILVVTTDSELSGLLRGLLTHEGYRVLRSPSPEEAEKLIEVGAPDVLVLDAQWMDGSGLDFVRRLREEPRTRELPVLMLAGRSPQEEGLVKPLLVDWVDKPFDETRFLQALRYAIRRPGQARVLIVDDDAATRQVLRAQVERLGAACYEAEDGESAVAMARLTPPDLIVLDVGLPQLDGFEVVDILRQGKGRGTPLIVFTGRELSSLDQNQLTLGITRHLTKARTSEDELLSSVRELLNGLLARRDDEPKQRKEAS</sequence>
<dbReference type="SMART" id="SM00448">
    <property type="entry name" value="REC"/>
    <property type="match status" value="2"/>
</dbReference>
<accession>A0ABY9XBR6</accession>
<keyword evidence="8" id="KW-0812">Transmembrane</keyword>
<protein>
    <recommendedName>
        <fullName evidence="2">histidine kinase</fullName>
        <ecNumber evidence="2">2.7.13.3</ecNumber>
    </recommendedName>
</protein>
<dbReference type="SMART" id="SM00388">
    <property type="entry name" value="HisKA"/>
    <property type="match status" value="1"/>
</dbReference>
<dbReference type="InterPro" id="IPR004358">
    <property type="entry name" value="Sig_transdc_His_kin-like_C"/>
</dbReference>
<dbReference type="Pfam" id="PF00072">
    <property type="entry name" value="Response_reg"/>
    <property type="match status" value="2"/>
</dbReference>
<feature type="domain" description="PAS" evidence="11">
    <location>
        <begin position="276"/>
        <end position="347"/>
    </location>
</feature>
<dbReference type="PRINTS" id="PR00344">
    <property type="entry name" value="BCTRLSENSOR"/>
</dbReference>
<evidence type="ECO:0000259" key="9">
    <source>
        <dbReference type="PROSITE" id="PS50109"/>
    </source>
</evidence>
<feature type="domain" description="PAC" evidence="12">
    <location>
        <begin position="354"/>
        <end position="404"/>
    </location>
</feature>
<dbReference type="CDD" id="cd16922">
    <property type="entry name" value="HATPase_EvgS-ArcB-TorS-like"/>
    <property type="match status" value="1"/>
</dbReference>
<feature type="modified residue" description="4-aspartylphosphate" evidence="6">
    <location>
        <position position="813"/>
    </location>
</feature>
<dbReference type="PROSITE" id="PS50113">
    <property type="entry name" value="PAC"/>
    <property type="match status" value="1"/>
</dbReference>
<dbReference type="Pfam" id="PF13426">
    <property type="entry name" value="PAS_9"/>
    <property type="match status" value="1"/>
</dbReference>
<evidence type="ECO:0000313" key="14">
    <source>
        <dbReference type="Proteomes" id="UP001611383"/>
    </source>
</evidence>
<dbReference type="SUPFAM" id="SSF47384">
    <property type="entry name" value="Homodimeric domain of signal transducing histidine kinase"/>
    <property type="match status" value="1"/>
</dbReference>
<evidence type="ECO:0000256" key="4">
    <source>
        <dbReference type="ARBA" id="ARBA00022679"/>
    </source>
</evidence>
<dbReference type="Pfam" id="PF00512">
    <property type="entry name" value="HisKA"/>
    <property type="match status" value="1"/>
</dbReference>
<evidence type="ECO:0000256" key="7">
    <source>
        <dbReference type="SAM" id="Coils"/>
    </source>
</evidence>
<dbReference type="NCBIfam" id="TIGR00229">
    <property type="entry name" value="sensory_box"/>
    <property type="match status" value="1"/>
</dbReference>
<dbReference type="Gene3D" id="3.40.50.2300">
    <property type="match status" value="2"/>
</dbReference>
<dbReference type="SUPFAM" id="SSF55785">
    <property type="entry name" value="PYP-like sensor domain (PAS domain)"/>
    <property type="match status" value="1"/>
</dbReference>
<evidence type="ECO:0000259" key="10">
    <source>
        <dbReference type="PROSITE" id="PS50110"/>
    </source>
</evidence>
<feature type="domain" description="Histidine kinase" evidence="9">
    <location>
        <begin position="408"/>
        <end position="627"/>
    </location>
</feature>
<keyword evidence="8" id="KW-1133">Transmembrane helix</keyword>
<dbReference type="EC" id="2.7.13.3" evidence="2"/>
<dbReference type="Gene3D" id="3.30.450.20">
    <property type="entry name" value="PAS domain"/>
    <property type="match status" value="1"/>
</dbReference>
<dbReference type="CDD" id="cd00082">
    <property type="entry name" value="HisKA"/>
    <property type="match status" value="1"/>
</dbReference>
<dbReference type="Gene3D" id="3.30.565.10">
    <property type="entry name" value="Histidine kinase-like ATPase, C-terminal domain"/>
    <property type="match status" value="1"/>
</dbReference>
<feature type="domain" description="Response regulatory" evidence="10">
    <location>
        <begin position="643"/>
        <end position="757"/>
    </location>
</feature>
<dbReference type="EMBL" id="CP043494">
    <property type="protein sequence ID" value="WNG52841.1"/>
    <property type="molecule type" value="Genomic_DNA"/>
</dbReference>
<dbReference type="PANTHER" id="PTHR43047">
    <property type="entry name" value="TWO-COMPONENT HISTIDINE PROTEIN KINASE"/>
    <property type="match status" value="1"/>
</dbReference>
<feature type="transmembrane region" description="Helical" evidence="8">
    <location>
        <begin position="221"/>
        <end position="242"/>
    </location>
</feature>
<evidence type="ECO:0000256" key="3">
    <source>
        <dbReference type="ARBA" id="ARBA00022553"/>
    </source>
</evidence>
<keyword evidence="4" id="KW-0808">Transferase</keyword>
<dbReference type="Pfam" id="PF19443">
    <property type="entry name" value="DAHL"/>
    <property type="match status" value="1"/>
</dbReference>
<dbReference type="InterPro" id="IPR045812">
    <property type="entry name" value="DAHL"/>
</dbReference>
<dbReference type="PANTHER" id="PTHR43047:SF72">
    <property type="entry name" value="OSMOSENSING HISTIDINE PROTEIN KINASE SLN1"/>
    <property type="match status" value="1"/>
</dbReference>
<dbReference type="SMART" id="SM00091">
    <property type="entry name" value="PAS"/>
    <property type="match status" value="1"/>
</dbReference>
<proteinExistence type="predicted"/>
<keyword evidence="3 6" id="KW-0597">Phosphoprotein</keyword>
<evidence type="ECO:0000256" key="8">
    <source>
        <dbReference type="SAM" id="Phobius"/>
    </source>
</evidence>
<dbReference type="InterPro" id="IPR036890">
    <property type="entry name" value="HATPase_C_sf"/>
</dbReference>
<comment type="catalytic activity">
    <reaction evidence="1">
        <text>ATP + protein L-histidine = ADP + protein N-phospho-L-histidine.</text>
        <dbReference type="EC" id="2.7.13.3"/>
    </reaction>
</comment>
<dbReference type="InterPro" id="IPR000014">
    <property type="entry name" value="PAS"/>
</dbReference>
<dbReference type="InterPro" id="IPR036097">
    <property type="entry name" value="HisK_dim/P_sf"/>
</dbReference>
<dbReference type="SUPFAM" id="SSF52172">
    <property type="entry name" value="CheY-like"/>
    <property type="match status" value="2"/>
</dbReference>
<organism evidence="13 14">
    <name type="scientific">Archangium minus</name>
    <dbReference type="NCBI Taxonomy" id="83450"/>
    <lineage>
        <taxon>Bacteria</taxon>
        <taxon>Pseudomonadati</taxon>
        <taxon>Myxococcota</taxon>
        <taxon>Myxococcia</taxon>
        <taxon>Myxococcales</taxon>
        <taxon>Cystobacterineae</taxon>
        <taxon>Archangiaceae</taxon>
        <taxon>Archangium</taxon>
    </lineage>
</organism>
<name>A0ABY9XBR6_9BACT</name>
<dbReference type="CDD" id="cd00156">
    <property type="entry name" value="REC"/>
    <property type="match status" value="1"/>
</dbReference>
<reference evidence="13 14" key="1">
    <citation type="submission" date="2019-08" db="EMBL/GenBank/DDBJ databases">
        <title>Archangium and Cystobacter genomes.</title>
        <authorList>
            <person name="Chen I.-C.K."/>
            <person name="Wielgoss S."/>
        </authorList>
    </citation>
    <scope>NUCLEOTIDE SEQUENCE [LARGE SCALE GENOMIC DNA]</scope>
    <source>
        <strain evidence="13 14">Cbm 6</strain>
    </source>
</reference>